<name>A0A0F9IPE1_9ZZZZ</name>
<feature type="non-terminal residue" evidence="1">
    <location>
        <position position="1"/>
    </location>
</feature>
<protein>
    <submittedName>
        <fullName evidence="1">Uncharacterized protein</fullName>
    </submittedName>
</protein>
<gene>
    <name evidence="1" type="ORF">LCGC14_1554330</name>
</gene>
<proteinExistence type="predicted"/>
<reference evidence="1" key="1">
    <citation type="journal article" date="2015" name="Nature">
        <title>Complex archaea that bridge the gap between prokaryotes and eukaryotes.</title>
        <authorList>
            <person name="Spang A."/>
            <person name="Saw J.H."/>
            <person name="Jorgensen S.L."/>
            <person name="Zaremba-Niedzwiedzka K."/>
            <person name="Martijn J."/>
            <person name="Lind A.E."/>
            <person name="van Eijk R."/>
            <person name="Schleper C."/>
            <person name="Guy L."/>
            <person name="Ettema T.J."/>
        </authorList>
    </citation>
    <scope>NUCLEOTIDE SEQUENCE</scope>
</reference>
<organism evidence="1">
    <name type="scientific">marine sediment metagenome</name>
    <dbReference type="NCBI Taxonomy" id="412755"/>
    <lineage>
        <taxon>unclassified sequences</taxon>
        <taxon>metagenomes</taxon>
        <taxon>ecological metagenomes</taxon>
    </lineage>
</organism>
<dbReference type="EMBL" id="LAZR01011925">
    <property type="protein sequence ID" value="KKM53133.1"/>
    <property type="molecule type" value="Genomic_DNA"/>
</dbReference>
<comment type="caution">
    <text evidence="1">The sequence shown here is derived from an EMBL/GenBank/DDBJ whole genome shotgun (WGS) entry which is preliminary data.</text>
</comment>
<accession>A0A0F9IPE1</accession>
<sequence length="833" mass="90808">AGNPYILATDPVGRSIYSTGKRASEGIPSDDFELLITDWSAGMGVDYYYSKNVLTIVRGRAMPGPTVSTLTNNVPTTPIRNWFEAQEPNGNWYLYAISPKAITKVDITAGTPAIKENVGPDVGSPFSAVARLGQPVSAPSSLGPSEKRWFVPGNSYWETAPVFDAASSTAAVSPITFSHTVGTGNNRVLKVDVIRSCFLYDPDATVTYGGVAMTQIGGFGPWPEEGFRRMSTYILVNPPSGANDVVVTLEVAEAGTAGATSWENVDQDDPYGAWMRSGKEGSPATVDIPSAADEVVSDCVWSYMTATITVGPDQTQRWNELNKIGSSSEPGANMITMSWTLTGTPNDWMICAVPLKPVHVIPIYRLTTISLHPTVDVWDEETGVEKGAMHFQELPSGKIARLVSDMGGVSRARSEVSLLAAGANLEIDNNWGDDFPVASQAYRPISLVAYDELLVIGKQNGWFAAVEKEDGTLQWRELLPDEEYLDEGDIKDYTFHAGLHWHGRLMLPGINFWRHNLSSALPVGPDSIPGNIGDEPNLADQIRFGRIPTAAHGGEWQYDPYNLPGGGFYIMAARERRYGERGETELVWHPIIHRSAGKCQGVHKQKHGSGAPRLWWGEGTYGGDLAYISLAADGGPFKPGASYGDANADGTMYGLEYLFESLVLLREMKLEIEEGNNELSWQAQVQRDGGSVEDVGSAITSTGPIFWTARSNDKCRRARFPFKWIGSVSYDPSGNRTRVRKQAMYGSYLPDVSDVIVCTVDMKATSASRGVSEQELRAELDSVTKSGAEEFTDLHEISYDVLVDEVMEGSAPHVDGVEGKHLVGLRMRVLRYS</sequence>
<dbReference type="AlphaFoldDB" id="A0A0F9IPE1"/>
<evidence type="ECO:0000313" key="1">
    <source>
        <dbReference type="EMBL" id="KKM53133.1"/>
    </source>
</evidence>